<dbReference type="Pfam" id="PF00593">
    <property type="entry name" value="TonB_dep_Rec_b-barrel"/>
    <property type="match status" value="1"/>
</dbReference>
<sequence length="971" mass="104118">MNFNRNLLSDAVRYGLAAGAVGLMGLSAAPAYAQDDTATLDRIEVTGSRIKRADTETALPVQVISRTEIEATGLNTVFDLLNNLTASDGGGLSTVTTQTNGSDGSQQISLRGLGASRTLVLVDGKRWITDIDATVDLSTIPLAIVERVEVLKDGASAIYGSDAIGGVINLITRRNFDGAQAGFYFGQTSDGDGDRTTYDLTVGATGERARAVMALSHSSQDEIFAGDRFISQTPYAGCEVISQDPDYVVGGTAIAAIGGFCGSSFPDFGRFVVPGVGSVSLIPGRPGTSPSDFTPFTNANRYNFAPVNYLQQPAKRSNLFASGSFDITDSITAYARTSYTKRTSDQQLAEVPLTLAVNGSQGPQWTIPISGQNVFNPFGVDIGSSGFRMVAAGPRSPSYDYDIFSAQAGLEGFFQLGDRGFNWDVFAQYNDGQYDSRGTGYINLFNLRNALGPSFRDATGVLRCGAPGAVIANCVPFNLFGGPDLGLAAGRITQAEYNQMVNYVSYTQVSTQGNSSFNYGGTLSGDLVELPGGMMGFAVGFEYRRDDIFSQPDTLVASGGSSDNFSEPTTGVVRVADMFLEVNAPILADLPGVQSLDISAAIRNSDYKANGFSGLTPVSPILGDPTTEKYGLRWQIFEDLLFRASWGETFRAPSVLDLFGGGRESFPQAADPCRSAVWDAQGADVQARCIAAGVPNGGVVDGRTQLRALLGGNPFSLRPESGENISFGFVYSPSWVEGLDLSIDYWKIDLDDGIVTRSAGSILSGCYVTGAQPDFCNFVERAPGGLISTVRTAGFNVNTLMSDGIDLGIAYRLDTSSWGTFGFKWDTTYNMATETNGVDAVGLYDGSPNWEWRSQFQTVWQMGDFDANWTMRYNSELEEPCFIYCVAYLGVDPLDLPILGGDATLRAGSVTYHDLQVGWNAPWKAKISVGARNVFGKEPPILQYNSFAHSFDAGYDLPGGAYYYMQYRQNF</sequence>
<dbReference type="InterPro" id="IPR012910">
    <property type="entry name" value="Plug_dom"/>
</dbReference>
<dbReference type="InterPro" id="IPR039426">
    <property type="entry name" value="TonB-dep_rcpt-like"/>
</dbReference>
<evidence type="ECO:0000313" key="13">
    <source>
        <dbReference type="EMBL" id="MBD8524977.1"/>
    </source>
</evidence>
<protein>
    <submittedName>
        <fullName evidence="13">TonB-dependent receptor</fullName>
    </submittedName>
</protein>
<name>A0AAW3ZJV6_9GAMM</name>
<comment type="subcellular location">
    <subcellularLocation>
        <location evidence="1 8">Cell outer membrane</location>
        <topology evidence="1 8">Multi-pass membrane protein</topology>
    </subcellularLocation>
</comment>
<evidence type="ECO:0000313" key="14">
    <source>
        <dbReference type="Proteomes" id="UP000613768"/>
    </source>
</evidence>
<comment type="caution">
    <text evidence="13">The sequence shown here is derived from an EMBL/GenBank/DDBJ whole genome shotgun (WGS) entry which is preliminary data.</text>
</comment>
<evidence type="ECO:0000256" key="3">
    <source>
        <dbReference type="ARBA" id="ARBA00022452"/>
    </source>
</evidence>
<keyword evidence="13" id="KW-0675">Receptor</keyword>
<evidence type="ECO:0000256" key="6">
    <source>
        <dbReference type="ARBA" id="ARBA00023136"/>
    </source>
</evidence>
<evidence type="ECO:0000256" key="2">
    <source>
        <dbReference type="ARBA" id="ARBA00022448"/>
    </source>
</evidence>
<dbReference type="PANTHER" id="PTHR47234:SF2">
    <property type="entry name" value="TONB-DEPENDENT RECEPTOR"/>
    <property type="match status" value="1"/>
</dbReference>
<keyword evidence="10" id="KW-0732">Signal</keyword>
<keyword evidence="2 8" id="KW-0813">Transport</keyword>
<keyword evidence="7 8" id="KW-0998">Cell outer membrane</keyword>
<dbReference type="RefSeq" id="WP_192028329.1">
    <property type="nucleotide sequence ID" value="NZ_JACYTR010000006.1"/>
</dbReference>
<evidence type="ECO:0000259" key="12">
    <source>
        <dbReference type="Pfam" id="PF07715"/>
    </source>
</evidence>
<gene>
    <name evidence="13" type="ORF">IFO71_04405</name>
</gene>
<dbReference type="InterPro" id="IPR000531">
    <property type="entry name" value="Beta-barrel_TonB"/>
</dbReference>
<dbReference type="Pfam" id="PF07715">
    <property type="entry name" value="Plug"/>
    <property type="match status" value="1"/>
</dbReference>
<feature type="signal peptide" evidence="10">
    <location>
        <begin position="1"/>
        <end position="33"/>
    </location>
</feature>
<organism evidence="13 14">
    <name type="scientific">Pseudomarimonas arenosa</name>
    <dbReference type="NCBI Taxonomy" id="2774145"/>
    <lineage>
        <taxon>Bacteria</taxon>
        <taxon>Pseudomonadati</taxon>
        <taxon>Pseudomonadota</taxon>
        <taxon>Gammaproteobacteria</taxon>
        <taxon>Lysobacterales</taxon>
        <taxon>Lysobacteraceae</taxon>
        <taxon>Pseudomarimonas</taxon>
    </lineage>
</organism>
<keyword evidence="3 8" id="KW-1134">Transmembrane beta strand</keyword>
<evidence type="ECO:0000256" key="1">
    <source>
        <dbReference type="ARBA" id="ARBA00004571"/>
    </source>
</evidence>
<accession>A0AAW3ZJV6</accession>
<feature type="domain" description="TonB-dependent receptor plug" evidence="12">
    <location>
        <begin position="56"/>
        <end position="167"/>
    </location>
</feature>
<evidence type="ECO:0000256" key="4">
    <source>
        <dbReference type="ARBA" id="ARBA00022692"/>
    </source>
</evidence>
<dbReference type="Gene3D" id="2.40.170.20">
    <property type="entry name" value="TonB-dependent receptor, beta-barrel domain"/>
    <property type="match status" value="1"/>
</dbReference>
<evidence type="ECO:0000256" key="5">
    <source>
        <dbReference type="ARBA" id="ARBA00023077"/>
    </source>
</evidence>
<proteinExistence type="inferred from homology"/>
<evidence type="ECO:0000259" key="11">
    <source>
        <dbReference type="Pfam" id="PF00593"/>
    </source>
</evidence>
<comment type="similarity">
    <text evidence="8 9">Belongs to the TonB-dependent receptor family.</text>
</comment>
<dbReference type="SUPFAM" id="SSF56935">
    <property type="entry name" value="Porins"/>
    <property type="match status" value="1"/>
</dbReference>
<dbReference type="PROSITE" id="PS52016">
    <property type="entry name" value="TONB_DEPENDENT_REC_3"/>
    <property type="match status" value="1"/>
</dbReference>
<dbReference type="InterPro" id="IPR036942">
    <property type="entry name" value="Beta-barrel_TonB_sf"/>
</dbReference>
<dbReference type="GO" id="GO:0009279">
    <property type="term" value="C:cell outer membrane"/>
    <property type="evidence" value="ECO:0007669"/>
    <property type="project" value="UniProtKB-SubCell"/>
</dbReference>
<keyword evidence="14" id="KW-1185">Reference proteome</keyword>
<dbReference type="PANTHER" id="PTHR47234">
    <property type="match status" value="1"/>
</dbReference>
<dbReference type="InterPro" id="IPR037066">
    <property type="entry name" value="Plug_dom_sf"/>
</dbReference>
<dbReference type="Gene3D" id="2.170.130.10">
    <property type="entry name" value="TonB-dependent receptor, plug domain"/>
    <property type="match status" value="1"/>
</dbReference>
<dbReference type="AlphaFoldDB" id="A0AAW3ZJV6"/>
<feature type="domain" description="TonB-dependent receptor-like beta-barrel" evidence="11">
    <location>
        <begin position="418"/>
        <end position="934"/>
    </location>
</feature>
<keyword evidence="5 9" id="KW-0798">TonB box</keyword>
<reference evidence="13 14" key="1">
    <citation type="submission" date="2020-09" db="EMBL/GenBank/DDBJ databases">
        <title>Pseudoxanthomonas sp. CAU 1598 isolated from sand of Yaerae Beach.</title>
        <authorList>
            <person name="Kim W."/>
        </authorList>
    </citation>
    <scope>NUCLEOTIDE SEQUENCE [LARGE SCALE GENOMIC DNA]</scope>
    <source>
        <strain evidence="13 14">CAU 1598</strain>
    </source>
</reference>
<keyword evidence="6 8" id="KW-0472">Membrane</keyword>
<dbReference type="EMBL" id="JACYTR010000006">
    <property type="protein sequence ID" value="MBD8524977.1"/>
    <property type="molecule type" value="Genomic_DNA"/>
</dbReference>
<keyword evidence="4 8" id="KW-0812">Transmembrane</keyword>
<dbReference type="Proteomes" id="UP000613768">
    <property type="component" value="Unassembled WGS sequence"/>
</dbReference>
<evidence type="ECO:0000256" key="7">
    <source>
        <dbReference type="ARBA" id="ARBA00023237"/>
    </source>
</evidence>
<evidence type="ECO:0000256" key="9">
    <source>
        <dbReference type="RuleBase" id="RU003357"/>
    </source>
</evidence>
<feature type="chain" id="PRO_5043341128" evidence="10">
    <location>
        <begin position="34"/>
        <end position="971"/>
    </location>
</feature>
<evidence type="ECO:0000256" key="10">
    <source>
        <dbReference type="SAM" id="SignalP"/>
    </source>
</evidence>
<evidence type="ECO:0000256" key="8">
    <source>
        <dbReference type="PROSITE-ProRule" id="PRU01360"/>
    </source>
</evidence>